<evidence type="ECO:0000256" key="2">
    <source>
        <dbReference type="ARBA" id="ARBA00022692"/>
    </source>
</evidence>
<feature type="transmembrane region" description="Helical" evidence="5">
    <location>
        <begin position="42"/>
        <end position="61"/>
    </location>
</feature>
<dbReference type="EMBL" id="RWKW01000064">
    <property type="protein sequence ID" value="RST85120.1"/>
    <property type="molecule type" value="Genomic_DNA"/>
</dbReference>
<reference evidence="6 7" key="1">
    <citation type="submission" date="2018-12" db="EMBL/GenBank/DDBJ databases">
        <title>Mesorhizobium carbonis sp. nov., isolated from coal mine water.</title>
        <authorList>
            <person name="Xin W."/>
            <person name="Xu Z."/>
            <person name="Xiang F."/>
            <person name="Zhang J."/>
            <person name="Xi L."/>
            <person name="Liu J."/>
        </authorList>
    </citation>
    <scope>NUCLEOTIDE SEQUENCE [LARGE SCALE GENOMIC DNA]</scope>
    <source>
        <strain evidence="6 7">B2.3</strain>
    </source>
</reference>
<evidence type="ECO:0000313" key="6">
    <source>
        <dbReference type="EMBL" id="RST85120.1"/>
    </source>
</evidence>
<evidence type="ECO:0000256" key="5">
    <source>
        <dbReference type="SAM" id="Phobius"/>
    </source>
</evidence>
<feature type="transmembrane region" description="Helical" evidence="5">
    <location>
        <begin position="131"/>
        <end position="161"/>
    </location>
</feature>
<dbReference type="Pfam" id="PF04140">
    <property type="entry name" value="ICMT"/>
    <property type="match status" value="1"/>
</dbReference>
<sequence length="193" mass="21940">MRDVSFWLWLVFVVGWVALRWPAMRRARKLRTRDDRRDTLDIALLVDCVIGLAVLPIAWRLGVFQGIGDRPQGIVPLVLGVAAGVAFLWLFRRSHRDLGRNWSVSLELREGHKLVTGGVYAHVRHPMYASFFLWGIMQALLIANWFAGLAGLFAVALLYVLRTGREEAMMRSAFGAEYEAYAARTRRLLPGVF</sequence>
<evidence type="ECO:0000313" key="7">
    <source>
        <dbReference type="Proteomes" id="UP000278398"/>
    </source>
</evidence>
<keyword evidence="7" id="KW-1185">Reference proteome</keyword>
<feature type="transmembrane region" description="Helical" evidence="5">
    <location>
        <begin position="6"/>
        <end position="22"/>
    </location>
</feature>
<dbReference type="InterPro" id="IPR007269">
    <property type="entry name" value="ICMT_MeTrfase"/>
</dbReference>
<dbReference type="Gene3D" id="1.20.120.1630">
    <property type="match status" value="1"/>
</dbReference>
<dbReference type="InterPro" id="IPR052527">
    <property type="entry name" value="Metal_cation-efflux_comp"/>
</dbReference>
<comment type="subcellular location">
    <subcellularLocation>
        <location evidence="1">Membrane</location>
        <topology evidence="1">Multi-pass membrane protein</topology>
    </subcellularLocation>
</comment>
<dbReference type="Proteomes" id="UP000278398">
    <property type="component" value="Unassembled WGS sequence"/>
</dbReference>
<dbReference type="OrthoDB" id="9816156at2"/>
<keyword evidence="6" id="KW-0808">Transferase</keyword>
<dbReference type="PANTHER" id="PTHR43847:SF1">
    <property type="entry name" value="BLL3993 PROTEIN"/>
    <property type="match status" value="1"/>
</dbReference>
<name>A0A3S0G6W4_9HYPH</name>
<dbReference type="GO" id="GO:0016020">
    <property type="term" value="C:membrane"/>
    <property type="evidence" value="ECO:0007669"/>
    <property type="project" value="UniProtKB-SubCell"/>
</dbReference>
<keyword evidence="6" id="KW-0489">Methyltransferase</keyword>
<evidence type="ECO:0000256" key="3">
    <source>
        <dbReference type="ARBA" id="ARBA00022989"/>
    </source>
</evidence>
<evidence type="ECO:0000256" key="1">
    <source>
        <dbReference type="ARBA" id="ARBA00004141"/>
    </source>
</evidence>
<keyword evidence="2 5" id="KW-0812">Transmembrane</keyword>
<feature type="transmembrane region" description="Helical" evidence="5">
    <location>
        <begin position="73"/>
        <end position="91"/>
    </location>
</feature>
<proteinExistence type="predicted"/>
<comment type="caution">
    <text evidence="6">The sequence shown here is derived from an EMBL/GenBank/DDBJ whole genome shotgun (WGS) entry which is preliminary data.</text>
</comment>
<evidence type="ECO:0000256" key="4">
    <source>
        <dbReference type="ARBA" id="ARBA00023136"/>
    </source>
</evidence>
<dbReference type="GO" id="GO:0004671">
    <property type="term" value="F:protein C-terminal S-isoprenylcysteine carboxyl O-methyltransferase activity"/>
    <property type="evidence" value="ECO:0007669"/>
    <property type="project" value="InterPro"/>
</dbReference>
<gene>
    <name evidence="6" type="ORF">EJC49_17150</name>
</gene>
<dbReference type="NCBIfam" id="NF040696">
    <property type="entry name" value="isopcys_mtase"/>
    <property type="match status" value="1"/>
</dbReference>
<dbReference type="PANTHER" id="PTHR43847">
    <property type="entry name" value="BLL3993 PROTEIN"/>
    <property type="match status" value="1"/>
</dbReference>
<keyword evidence="3 5" id="KW-1133">Transmembrane helix</keyword>
<dbReference type="GO" id="GO:0032259">
    <property type="term" value="P:methylation"/>
    <property type="evidence" value="ECO:0007669"/>
    <property type="project" value="UniProtKB-KW"/>
</dbReference>
<protein>
    <submittedName>
        <fullName evidence="6">Isoprenylcysteine carboxylmethyltransferase family protein</fullName>
    </submittedName>
</protein>
<dbReference type="RefSeq" id="WP_126701161.1">
    <property type="nucleotide sequence ID" value="NZ_RWKW01000064.1"/>
</dbReference>
<organism evidence="6 7">
    <name type="scientific">Aquibium carbonis</name>
    <dbReference type="NCBI Taxonomy" id="2495581"/>
    <lineage>
        <taxon>Bacteria</taxon>
        <taxon>Pseudomonadati</taxon>
        <taxon>Pseudomonadota</taxon>
        <taxon>Alphaproteobacteria</taxon>
        <taxon>Hyphomicrobiales</taxon>
        <taxon>Phyllobacteriaceae</taxon>
        <taxon>Aquibium</taxon>
    </lineage>
</organism>
<dbReference type="InterPro" id="IPR054851">
    <property type="entry name" value="Isoprenylcys_mtase"/>
</dbReference>
<keyword evidence="4 5" id="KW-0472">Membrane</keyword>
<dbReference type="AlphaFoldDB" id="A0A3S0G6W4"/>
<accession>A0A3S0G6W4</accession>